<keyword evidence="3" id="KW-1185">Reference proteome</keyword>
<gene>
    <name evidence="2" type="ORF">SO802_026698</name>
</gene>
<accession>A0AAW2C2H6</accession>
<feature type="domain" description="Reverse transcriptase zinc-binding" evidence="1">
    <location>
        <begin position="87"/>
        <end position="181"/>
    </location>
</feature>
<sequence>MGNRENIKIWQPWLPRKHPPQVLSHPIESMENSTVAELINETIRLWNDELIDGVFTCKEAAMIKRIPLGKVASEDVLIWPHTHDGRYTCKSGYRFLKEETKLYSTQQHSLLNSKLWKGLWSLQVPNKVKNLMWRACRNAMPTKANLVRKKIIDDPICDRYHGAHEIALHAIWLCKEVDVIWADPELWSCRSYYLG</sequence>
<proteinExistence type="predicted"/>
<dbReference type="Proteomes" id="UP001459277">
    <property type="component" value="Unassembled WGS sequence"/>
</dbReference>
<comment type="caution">
    <text evidence="2">The sequence shown here is derived from an EMBL/GenBank/DDBJ whole genome shotgun (WGS) entry which is preliminary data.</text>
</comment>
<organism evidence="2 3">
    <name type="scientific">Lithocarpus litseifolius</name>
    <dbReference type="NCBI Taxonomy" id="425828"/>
    <lineage>
        <taxon>Eukaryota</taxon>
        <taxon>Viridiplantae</taxon>
        <taxon>Streptophyta</taxon>
        <taxon>Embryophyta</taxon>
        <taxon>Tracheophyta</taxon>
        <taxon>Spermatophyta</taxon>
        <taxon>Magnoliopsida</taxon>
        <taxon>eudicotyledons</taxon>
        <taxon>Gunneridae</taxon>
        <taxon>Pentapetalae</taxon>
        <taxon>rosids</taxon>
        <taxon>fabids</taxon>
        <taxon>Fagales</taxon>
        <taxon>Fagaceae</taxon>
        <taxon>Lithocarpus</taxon>
    </lineage>
</organism>
<protein>
    <recommendedName>
        <fullName evidence="1">Reverse transcriptase zinc-binding domain-containing protein</fullName>
    </recommendedName>
</protein>
<name>A0AAW2C2H6_9ROSI</name>
<dbReference type="AlphaFoldDB" id="A0AAW2C2H6"/>
<evidence type="ECO:0000313" key="2">
    <source>
        <dbReference type="EMBL" id="KAK9991713.1"/>
    </source>
</evidence>
<reference evidence="2 3" key="1">
    <citation type="submission" date="2024-01" db="EMBL/GenBank/DDBJ databases">
        <title>A telomere-to-telomere, gap-free genome of sweet tea (Lithocarpus litseifolius).</title>
        <authorList>
            <person name="Zhou J."/>
        </authorList>
    </citation>
    <scope>NUCLEOTIDE SEQUENCE [LARGE SCALE GENOMIC DNA]</scope>
    <source>
        <strain evidence="2">Zhou-2022a</strain>
        <tissue evidence="2">Leaf</tissue>
    </source>
</reference>
<dbReference type="Pfam" id="PF13966">
    <property type="entry name" value="zf-RVT"/>
    <property type="match status" value="1"/>
</dbReference>
<evidence type="ECO:0000313" key="3">
    <source>
        <dbReference type="Proteomes" id="UP001459277"/>
    </source>
</evidence>
<evidence type="ECO:0000259" key="1">
    <source>
        <dbReference type="Pfam" id="PF13966"/>
    </source>
</evidence>
<dbReference type="EMBL" id="JAZDWU010000009">
    <property type="protein sequence ID" value="KAK9991713.1"/>
    <property type="molecule type" value="Genomic_DNA"/>
</dbReference>
<dbReference type="InterPro" id="IPR026960">
    <property type="entry name" value="RVT-Znf"/>
</dbReference>